<evidence type="ECO:0000256" key="2">
    <source>
        <dbReference type="ARBA" id="ARBA00023002"/>
    </source>
</evidence>
<evidence type="ECO:0000313" key="5">
    <source>
        <dbReference type="Proteomes" id="UP001551658"/>
    </source>
</evidence>
<evidence type="ECO:0000313" key="4">
    <source>
        <dbReference type="EMBL" id="MEV0366743.1"/>
    </source>
</evidence>
<organism evidence="4 5">
    <name type="scientific">Nocardia fusca</name>
    <dbReference type="NCBI Taxonomy" id="941183"/>
    <lineage>
        <taxon>Bacteria</taxon>
        <taxon>Bacillati</taxon>
        <taxon>Actinomycetota</taxon>
        <taxon>Actinomycetes</taxon>
        <taxon>Mycobacteriales</taxon>
        <taxon>Nocardiaceae</taxon>
        <taxon>Nocardia</taxon>
    </lineage>
</organism>
<dbReference type="InterPro" id="IPR051687">
    <property type="entry name" value="Peroxisomal_Beta-Oxidation"/>
</dbReference>
<protein>
    <submittedName>
        <fullName evidence="4">SDR family NAD(P)-dependent oxidoreductase</fullName>
    </submittedName>
</protein>
<dbReference type="InterPro" id="IPR020904">
    <property type="entry name" value="Sc_DH/Rdtase_CS"/>
</dbReference>
<proteinExistence type="inferred from homology"/>
<dbReference type="InterPro" id="IPR002347">
    <property type="entry name" value="SDR_fam"/>
</dbReference>
<keyword evidence="2" id="KW-0560">Oxidoreductase</keyword>
<dbReference type="EMBL" id="JBFAIH010000022">
    <property type="protein sequence ID" value="MEV0366743.1"/>
    <property type="molecule type" value="Genomic_DNA"/>
</dbReference>
<dbReference type="PRINTS" id="PR00081">
    <property type="entry name" value="GDHRDH"/>
</dbReference>
<accession>A0ABV3FGC5</accession>
<dbReference type="Pfam" id="PF00106">
    <property type="entry name" value="adh_short"/>
    <property type="match status" value="1"/>
</dbReference>
<comment type="caution">
    <text evidence="4">The sequence shown here is derived from an EMBL/GenBank/DDBJ whole genome shotgun (WGS) entry which is preliminary data.</text>
</comment>
<reference evidence="4 5" key="1">
    <citation type="submission" date="2024-06" db="EMBL/GenBank/DDBJ databases">
        <title>The Natural Products Discovery Center: Release of the First 8490 Sequenced Strains for Exploring Actinobacteria Biosynthetic Diversity.</title>
        <authorList>
            <person name="Kalkreuter E."/>
            <person name="Kautsar S.A."/>
            <person name="Yang D."/>
            <person name="Bader C.D."/>
            <person name="Teijaro C.N."/>
            <person name="Fluegel L."/>
            <person name="Davis C.M."/>
            <person name="Simpson J.R."/>
            <person name="Lauterbach L."/>
            <person name="Steele A.D."/>
            <person name="Gui C."/>
            <person name="Meng S."/>
            <person name="Li G."/>
            <person name="Viehrig K."/>
            <person name="Ye F."/>
            <person name="Su P."/>
            <person name="Kiefer A.F."/>
            <person name="Nichols A."/>
            <person name="Cepeda A.J."/>
            <person name="Yan W."/>
            <person name="Fan B."/>
            <person name="Jiang Y."/>
            <person name="Adhikari A."/>
            <person name="Zheng C.-J."/>
            <person name="Schuster L."/>
            <person name="Cowan T.M."/>
            <person name="Smanski M.J."/>
            <person name="Chevrette M.G."/>
            <person name="De Carvalho L.P.S."/>
            <person name="Shen B."/>
        </authorList>
    </citation>
    <scope>NUCLEOTIDE SEQUENCE [LARGE SCALE GENOMIC DNA]</scope>
    <source>
        <strain evidence="4 5">NPDC050671</strain>
    </source>
</reference>
<name>A0ABV3FGC5_9NOCA</name>
<dbReference type="PROSITE" id="PS00061">
    <property type="entry name" value="ADH_SHORT"/>
    <property type="match status" value="1"/>
</dbReference>
<dbReference type="PANTHER" id="PTHR45024:SF2">
    <property type="entry name" value="SCP2 DOMAIN-CONTAINING PROTEIN"/>
    <property type="match status" value="1"/>
</dbReference>
<dbReference type="RefSeq" id="WP_357985230.1">
    <property type="nucleotide sequence ID" value="NZ_JBFAIH010000022.1"/>
</dbReference>
<dbReference type="PANTHER" id="PTHR45024">
    <property type="entry name" value="DEHYDROGENASES, SHORT CHAIN"/>
    <property type="match status" value="1"/>
</dbReference>
<keyword evidence="5" id="KW-1185">Reference proteome</keyword>
<dbReference type="PRINTS" id="PR00080">
    <property type="entry name" value="SDRFAMILY"/>
</dbReference>
<dbReference type="SUPFAM" id="SSF51735">
    <property type="entry name" value="NAD(P)-binding Rossmann-fold domains"/>
    <property type="match status" value="1"/>
</dbReference>
<evidence type="ECO:0000256" key="3">
    <source>
        <dbReference type="RuleBase" id="RU000363"/>
    </source>
</evidence>
<comment type="similarity">
    <text evidence="1 3">Belongs to the short-chain dehydrogenases/reductases (SDR) family.</text>
</comment>
<evidence type="ECO:0000256" key="1">
    <source>
        <dbReference type="ARBA" id="ARBA00006484"/>
    </source>
</evidence>
<sequence length="315" mass="33150">MDSNVMGFDGQVAVVTGAGNGLGRAYALFLAERGARVLVNDLGGGIHGTGSDQGPATRTAREIVDAGGVAEANFDTVATGAGGTAIIAQALDTWGQVDIVVNNAGAVISRGPIDENTDEHYRADLMVAAGGTFFVTRAVWRHMWDRDYGRIVNVSSSAFLGMRSSAGYPAAKGATWGLTRNLAHRAASENKDIKVNCVMPTAAARMTGLMGDSIAAGMAQYYPPESAAPAVGFLAHRDVPASGEMFVIGDDHMRRVFVGVGQGHQAEPGELSMERIRDNFAIVMSTEGHIVARNTLDKVMLDPRVPWQDGVGTVF</sequence>
<dbReference type="InterPro" id="IPR036291">
    <property type="entry name" value="NAD(P)-bd_dom_sf"/>
</dbReference>
<dbReference type="Proteomes" id="UP001551658">
    <property type="component" value="Unassembled WGS sequence"/>
</dbReference>
<dbReference type="Gene3D" id="3.40.50.720">
    <property type="entry name" value="NAD(P)-binding Rossmann-like Domain"/>
    <property type="match status" value="2"/>
</dbReference>
<gene>
    <name evidence="4" type="ORF">AB0H72_29020</name>
</gene>